<accession>A0A1H9ZCY4</accession>
<dbReference type="Proteomes" id="UP000198507">
    <property type="component" value="Unassembled WGS sequence"/>
</dbReference>
<sequence length="92" mass="9667">MLVEAEHRDAARVREDAAAPAVRGRTVPTGAALRDGRLVACTALHVPLTQPERAQRGAMLGPAVAVNEAAVNEALGSHRAGGPSTWSRRLRP</sequence>
<organism evidence="1 2">
    <name type="scientific">Geodermatophilus poikilotrophus</name>
    <dbReference type="NCBI Taxonomy" id="1333667"/>
    <lineage>
        <taxon>Bacteria</taxon>
        <taxon>Bacillati</taxon>
        <taxon>Actinomycetota</taxon>
        <taxon>Actinomycetes</taxon>
        <taxon>Geodermatophilales</taxon>
        <taxon>Geodermatophilaceae</taxon>
        <taxon>Geodermatophilus</taxon>
    </lineage>
</organism>
<dbReference type="AlphaFoldDB" id="A0A1H9ZCY4"/>
<keyword evidence="2" id="KW-1185">Reference proteome</keyword>
<evidence type="ECO:0000313" key="1">
    <source>
        <dbReference type="EMBL" id="SES78690.1"/>
    </source>
</evidence>
<proteinExistence type="predicted"/>
<dbReference type="EMBL" id="FOIE01000001">
    <property type="protein sequence ID" value="SES78690.1"/>
    <property type="molecule type" value="Genomic_DNA"/>
</dbReference>
<name>A0A1H9ZCY4_9ACTN</name>
<gene>
    <name evidence="1" type="ORF">SAMN04488546_0500</name>
</gene>
<evidence type="ECO:0000313" key="2">
    <source>
        <dbReference type="Proteomes" id="UP000198507"/>
    </source>
</evidence>
<reference evidence="2" key="1">
    <citation type="submission" date="2016-10" db="EMBL/GenBank/DDBJ databases">
        <authorList>
            <person name="Varghese N."/>
            <person name="Submissions S."/>
        </authorList>
    </citation>
    <scope>NUCLEOTIDE SEQUENCE [LARGE SCALE GENOMIC DNA]</scope>
    <source>
        <strain evidence="2">DSM 44209</strain>
    </source>
</reference>
<protein>
    <submittedName>
        <fullName evidence="1">Uncharacterized protein</fullName>
    </submittedName>
</protein>